<dbReference type="PANTHER" id="PTHR43877:SF2">
    <property type="entry name" value="AMINOALKYLPHOSPHONATE N-ACETYLTRANSFERASE-RELATED"/>
    <property type="match status" value="1"/>
</dbReference>
<protein>
    <submittedName>
        <fullName evidence="4">GNAT family N-acetyltransferase</fullName>
    </submittedName>
</protein>
<dbReference type="InterPro" id="IPR050832">
    <property type="entry name" value="Bact_Acetyltransf"/>
</dbReference>
<comment type="caution">
    <text evidence="4">The sequence shown here is derived from an EMBL/GenBank/DDBJ whole genome shotgun (WGS) entry which is preliminary data.</text>
</comment>
<dbReference type="GO" id="GO:0016747">
    <property type="term" value="F:acyltransferase activity, transferring groups other than amino-acyl groups"/>
    <property type="evidence" value="ECO:0007669"/>
    <property type="project" value="InterPro"/>
</dbReference>
<keyword evidence="5" id="KW-1185">Reference proteome</keyword>
<dbReference type="Pfam" id="PF00583">
    <property type="entry name" value="Acetyltransf_1"/>
    <property type="match status" value="1"/>
</dbReference>
<name>A0A367FAW7_9ACTN</name>
<evidence type="ECO:0000256" key="1">
    <source>
        <dbReference type="ARBA" id="ARBA00022679"/>
    </source>
</evidence>
<evidence type="ECO:0000256" key="2">
    <source>
        <dbReference type="ARBA" id="ARBA00023315"/>
    </source>
</evidence>
<dbReference type="Proteomes" id="UP000253094">
    <property type="component" value="Unassembled WGS sequence"/>
</dbReference>
<dbReference type="CDD" id="cd04301">
    <property type="entry name" value="NAT_SF"/>
    <property type="match status" value="1"/>
</dbReference>
<dbReference type="RefSeq" id="WP_114031779.1">
    <property type="nucleotide sequence ID" value="NZ_QOIL01000017.1"/>
</dbReference>
<accession>A0A367FAW7</accession>
<dbReference type="OrthoDB" id="273614at2"/>
<gene>
    <name evidence="4" type="ORF">DQ384_27420</name>
</gene>
<dbReference type="EMBL" id="QOIL01000017">
    <property type="protein sequence ID" value="RCG27012.1"/>
    <property type="molecule type" value="Genomic_DNA"/>
</dbReference>
<dbReference type="InterPro" id="IPR016181">
    <property type="entry name" value="Acyl_CoA_acyltransferase"/>
</dbReference>
<dbReference type="PANTHER" id="PTHR43877">
    <property type="entry name" value="AMINOALKYLPHOSPHONATE N-ACETYLTRANSFERASE-RELATED-RELATED"/>
    <property type="match status" value="1"/>
</dbReference>
<evidence type="ECO:0000313" key="4">
    <source>
        <dbReference type="EMBL" id="RCG27012.1"/>
    </source>
</evidence>
<reference evidence="4 5" key="1">
    <citation type="submission" date="2018-06" db="EMBL/GenBank/DDBJ databases">
        <title>Sphaerisporangium craniellae sp. nov., isolated from a marine sponge in the South China Sea.</title>
        <authorList>
            <person name="Li L."/>
        </authorList>
    </citation>
    <scope>NUCLEOTIDE SEQUENCE [LARGE SCALE GENOMIC DNA]</scope>
    <source>
        <strain evidence="4 5">CCTCC AA 208026</strain>
    </source>
</reference>
<dbReference type="SUPFAM" id="SSF55729">
    <property type="entry name" value="Acyl-CoA N-acyltransferases (Nat)"/>
    <property type="match status" value="1"/>
</dbReference>
<proteinExistence type="predicted"/>
<sequence length="161" mass="16962">MIVRDALPGELEAAGDLRVTAFLADGLLDANPAYATTLRALGTGGRGEVLVAVDGDKLMGTIMLDSWHAGSEVARGREEAEIRGLAVAPEARGRGVATALIRAVVDRAARRGVRSLLLSTQPAMASARRVYAAEGFARRPDLDWEPVPGLTLLAYGRDLTA</sequence>
<dbReference type="Gene3D" id="3.40.630.30">
    <property type="match status" value="1"/>
</dbReference>
<keyword evidence="1 4" id="KW-0808">Transferase</keyword>
<evidence type="ECO:0000259" key="3">
    <source>
        <dbReference type="PROSITE" id="PS51186"/>
    </source>
</evidence>
<dbReference type="PROSITE" id="PS51186">
    <property type="entry name" value="GNAT"/>
    <property type="match status" value="1"/>
</dbReference>
<keyword evidence="2" id="KW-0012">Acyltransferase</keyword>
<feature type="domain" description="N-acetyltransferase" evidence="3">
    <location>
        <begin position="1"/>
        <end position="160"/>
    </location>
</feature>
<dbReference type="AlphaFoldDB" id="A0A367FAW7"/>
<organism evidence="4 5">
    <name type="scientific">Sphaerisporangium album</name>
    <dbReference type="NCBI Taxonomy" id="509200"/>
    <lineage>
        <taxon>Bacteria</taxon>
        <taxon>Bacillati</taxon>
        <taxon>Actinomycetota</taxon>
        <taxon>Actinomycetes</taxon>
        <taxon>Streptosporangiales</taxon>
        <taxon>Streptosporangiaceae</taxon>
        <taxon>Sphaerisporangium</taxon>
    </lineage>
</organism>
<evidence type="ECO:0000313" key="5">
    <source>
        <dbReference type="Proteomes" id="UP000253094"/>
    </source>
</evidence>
<dbReference type="InterPro" id="IPR000182">
    <property type="entry name" value="GNAT_dom"/>
</dbReference>